<sequence length="74" mass="8443">MSNKIFTKEELSKFNGQNGNPAYIAIKGIVYDVSGILVWKNGIHHDEIAGQDFTDKFPHKIEWLDRLKVVGKLE</sequence>
<evidence type="ECO:0000259" key="1">
    <source>
        <dbReference type="SMART" id="SM01117"/>
    </source>
</evidence>
<dbReference type="STRING" id="86416.Clopa_2022"/>
<name>R4K2U2_CLOPA</name>
<keyword evidence="3" id="KW-1185">Reference proteome</keyword>
<dbReference type="RefSeq" id="WP_015615221.1">
    <property type="nucleotide sequence ID" value="NC_021182.1"/>
</dbReference>
<dbReference type="Proteomes" id="UP000013523">
    <property type="component" value="Chromosome"/>
</dbReference>
<dbReference type="eggNOG" id="COG4892">
    <property type="taxonomic scope" value="Bacteria"/>
</dbReference>
<dbReference type="AlphaFoldDB" id="R4K2U2"/>
<protein>
    <submittedName>
        <fullName evidence="2">Putative heme/steroid binding protein</fullName>
    </submittedName>
</protein>
<dbReference type="HOGENOM" id="CLU_178322_0_0_9"/>
<evidence type="ECO:0000313" key="3">
    <source>
        <dbReference type="Proteomes" id="UP000013523"/>
    </source>
</evidence>
<feature type="domain" description="Cytochrome b5 heme-binding" evidence="1">
    <location>
        <begin position="6"/>
        <end position="74"/>
    </location>
</feature>
<dbReference type="SUPFAM" id="SSF55856">
    <property type="entry name" value="Cytochrome b5-like heme/steroid binding domain"/>
    <property type="match status" value="1"/>
</dbReference>
<dbReference type="SMART" id="SM01117">
    <property type="entry name" value="Cyt-b5"/>
    <property type="match status" value="1"/>
</dbReference>
<dbReference type="InterPro" id="IPR036400">
    <property type="entry name" value="Cyt_B5-like_heme/steroid_sf"/>
</dbReference>
<dbReference type="InterPro" id="IPR001199">
    <property type="entry name" value="Cyt_B5-like_heme/steroid-bd"/>
</dbReference>
<dbReference type="KEGG" id="cpas:Clopa_2022"/>
<evidence type="ECO:0000313" key="2">
    <source>
        <dbReference type="EMBL" id="AGK96913.1"/>
    </source>
</evidence>
<gene>
    <name evidence="2" type="ORF">Clopa_2022</name>
</gene>
<reference evidence="2 3" key="1">
    <citation type="submission" date="2012-01" db="EMBL/GenBank/DDBJ databases">
        <title>Complete sequence of chromosome of Clostridium pasteurianum BC1.</title>
        <authorList>
            <consortium name="US DOE Joint Genome Institute"/>
            <person name="Lucas S."/>
            <person name="Han J."/>
            <person name="Lapidus A."/>
            <person name="Cheng J.-F."/>
            <person name="Goodwin L."/>
            <person name="Pitluck S."/>
            <person name="Peters L."/>
            <person name="Mikhailova N."/>
            <person name="Teshima H."/>
            <person name="Detter J.C."/>
            <person name="Han C."/>
            <person name="Tapia R."/>
            <person name="Land M."/>
            <person name="Hauser L."/>
            <person name="Kyrpides N."/>
            <person name="Ivanova N."/>
            <person name="Pagani I."/>
            <person name="Dunn J."/>
            <person name="Taghavi S."/>
            <person name="Francis A."/>
            <person name="van der Lelie D."/>
            <person name="Woyke T."/>
        </authorList>
    </citation>
    <scope>NUCLEOTIDE SEQUENCE [LARGE SCALE GENOMIC DNA]</scope>
    <source>
        <strain evidence="2 3">BC1</strain>
    </source>
</reference>
<organism evidence="2 3">
    <name type="scientific">Clostridium pasteurianum BC1</name>
    <dbReference type="NCBI Taxonomy" id="86416"/>
    <lineage>
        <taxon>Bacteria</taxon>
        <taxon>Bacillati</taxon>
        <taxon>Bacillota</taxon>
        <taxon>Clostridia</taxon>
        <taxon>Eubacteriales</taxon>
        <taxon>Clostridiaceae</taxon>
        <taxon>Clostridium</taxon>
    </lineage>
</organism>
<dbReference type="EMBL" id="CP003261">
    <property type="protein sequence ID" value="AGK96913.1"/>
    <property type="molecule type" value="Genomic_DNA"/>
</dbReference>
<dbReference type="Pfam" id="PF00173">
    <property type="entry name" value="Cyt-b5"/>
    <property type="match status" value="1"/>
</dbReference>
<dbReference type="PATRIC" id="fig|86416.3.peg.1993"/>
<dbReference type="OrthoDB" id="9785263at2"/>
<proteinExistence type="predicted"/>
<accession>R4K2U2</accession>
<dbReference type="Gene3D" id="3.10.120.10">
    <property type="entry name" value="Cytochrome b5-like heme/steroid binding domain"/>
    <property type="match status" value="1"/>
</dbReference>